<sequence length="84" mass="9345">MSSSTSSDIKGASGARSLFGKVEEYIMKCFDYQHPVAATPHGRPPAYTRPKTPISVDYVPKAERKAAADAYRRKLQEERENAKV</sequence>
<reference evidence="2" key="2">
    <citation type="submission" date="2013-12" db="EMBL/GenBank/DDBJ databases">
        <title>Evolution of pathogenesis and genome organization in the Tremellales.</title>
        <authorList>
            <person name="Cuomo C."/>
            <person name="Litvintseva A."/>
            <person name="Heitman J."/>
            <person name="Chen Y."/>
            <person name="Sun S."/>
            <person name="Springer D."/>
            <person name="Dromer F."/>
            <person name="Young S."/>
            <person name="Zeng Q."/>
            <person name="Chapman S."/>
            <person name="Gujja S."/>
            <person name="Saif S."/>
            <person name="Birren B."/>
        </authorList>
    </citation>
    <scope>NUCLEOTIDE SEQUENCE [LARGE SCALE GENOMIC DNA]</scope>
    <source>
        <strain evidence="2">BCC8398</strain>
    </source>
</reference>
<reference evidence="1 2" key="1">
    <citation type="submission" date="2013-07" db="EMBL/GenBank/DDBJ databases">
        <title>The Genome Sequence of Cryptococcus heveanensis BCC8398.</title>
        <authorList>
            <consortium name="The Broad Institute Genome Sequencing Platform"/>
            <person name="Cuomo C."/>
            <person name="Litvintseva A."/>
            <person name="Chen Y."/>
            <person name="Heitman J."/>
            <person name="Sun S."/>
            <person name="Springer D."/>
            <person name="Dromer F."/>
            <person name="Young S.K."/>
            <person name="Zeng Q."/>
            <person name="Gargeya S."/>
            <person name="Fitzgerald M."/>
            <person name="Abouelleil A."/>
            <person name="Alvarado L."/>
            <person name="Berlin A.M."/>
            <person name="Chapman S.B."/>
            <person name="Dewar J."/>
            <person name="Goldberg J."/>
            <person name="Griggs A."/>
            <person name="Gujja S."/>
            <person name="Hansen M."/>
            <person name="Howarth C."/>
            <person name="Imamovic A."/>
            <person name="Larimer J."/>
            <person name="McCowan C."/>
            <person name="Murphy C."/>
            <person name="Pearson M."/>
            <person name="Priest M."/>
            <person name="Roberts A."/>
            <person name="Saif S."/>
            <person name="Shea T."/>
            <person name="Sykes S."/>
            <person name="Wortman J."/>
            <person name="Nusbaum C."/>
            <person name="Birren B."/>
        </authorList>
    </citation>
    <scope>NUCLEOTIDE SEQUENCE [LARGE SCALE GENOMIC DNA]</scope>
    <source>
        <strain evidence="1 2">BCC8398</strain>
    </source>
</reference>
<dbReference type="EMBL" id="KI669502">
    <property type="protein sequence ID" value="OCF34073.1"/>
    <property type="molecule type" value="Genomic_DNA"/>
</dbReference>
<accession>A0A1B9GST3</accession>
<proteinExistence type="predicted"/>
<dbReference type="Proteomes" id="UP000092666">
    <property type="component" value="Unassembled WGS sequence"/>
</dbReference>
<evidence type="ECO:0000313" key="2">
    <source>
        <dbReference type="Proteomes" id="UP000092666"/>
    </source>
</evidence>
<dbReference type="AlphaFoldDB" id="A0A1B9GST3"/>
<protein>
    <submittedName>
        <fullName evidence="1">Uncharacterized protein</fullName>
    </submittedName>
</protein>
<keyword evidence="2" id="KW-1185">Reference proteome</keyword>
<evidence type="ECO:0000313" key="1">
    <source>
        <dbReference type="EMBL" id="OCF34073.1"/>
    </source>
</evidence>
<organism evidence="1 2">
    <name type="scientific">Kwoniella heveanensis BCC8398</name>
    <dbReference type="NCBI Taxonomy" id="1296120"/>
    <lineage>
        <taxon>Eukaryota</taxon>
        <taxon>Fungi</taxon>
        <taxon>Dikarya</taxon>
        <taxon>Basidiomycota</taxon>
        <taxon>Agaricomycotina</taxon>
        <taxon>Tremellomycetes</taxon>
        <taxon>Tremellales</taxon>
        <taxon>Cryptococcaceae</taxon>
        <taxon>Kwoniella</taxon>
    </lineage>
</organism>
<name>A0A1B9GST3_9TREE</name>
<gene>
    <name evidence="1" type="ORF">I316_04420</name>
</gene>